<dbReference type="OrthoDB" id="5405781at2759"/>
<keyword evidence="1" id="KW-0812">Transmembrane</keyword>
<dbReference type="InterPro" id="IPR050879">
    <property type="entry name" value="Acyltransferase_3"/>
</dbReference>
<feature type="transmembrane region" description="Helical" evidence="1">
    <location>
        <begin position="65"/>
        <end position="83"/>
    </location>
</feature>
<dbReference type="Pfam" id="PF01757">
    <property type="entry name" value="Acyl_transf_3"/>
    <property type="match status" value="1"/>
</dbReference>
<accession>A0A7H8R9E9</accession>
<feature type="transmembrane region" description="Helical" evidence="1">
    <location>
        <begin position="21"/>
        <end position="45"/>
    </location>
</feature>
<name>A0A7H8R9E9_TALRU</name>
<dbReference type="GeneID" id="55997631"/>
<evidence type="ECO:0000313" key="3">
    <source>
        <dbReference type="EMBL" id="QKX62982.1"/>
    </source>
</evidence>
<dbReference type="InterPro" id="IPR002656">
    <property type="entry name" value="Acyl_transf_3_dom"/>
</dbReference>
<dbReference type="AlphaFoldDB" id="A0A7H8R9E9"/>
<feature type="transmembrane region" description="Helical" evidence="1">
    <location>
        <begin position="115"/>
        <end position="135"/>
    </location>
</feature>
<feature type="transmembrane region" description="Helical" evidence="1">
    <location>
        <begin position="216"/>
        <end position="236"/>
    </location>
</feature>
<evidence type="ECO:0000313" key="4">
    <source>
        <dbReference type="Proteomes" id="UP000509510"/>
    </source>
</evidence>
<feature type="transmembrane region" description="Helical" evidence="1">
    <location>
        <begin position="184"/>
        <end position="204"/>
    </location>
</feature>
<dbReference type="KEGG" id="trg:TRUGW13939_10150"/>
<feature type="transmembrane region" description="Helical" evidence="1">
    <location>
        <begin position="392"/>
        <end position="412"/>
    </location>
</feature>
<evidence type="ECO:0000259" key="2">
    <source>
        <dbReference type="Pfam" id="PF01757"/>
    </source>
</evidence>
<reference evidence="4" key="1">
    <citation type="submission" date="2020-06" db="EMBL/GenBank/DDBJ databases">
        <title>A chromosome-scale genome assembly of Talaromyces rugulosus W13939.</title>
        <authorList>
            <person name="Wang B."/>
            <person name="Guo L."/>
            <person name="Ye K."/>
            <person name="Wang L."/>
        </authorList>
    </citation>
    <scope>NUCLEOTIDE SEQUENCE [LARGE SCALE GENOMIC DNA]</scope>
    <source>
        <strain evidence="4">W13939</strain>
    </source>
</reference>
<gene>
    <name evidence="3" type="ORF">TRUGW13939_10150</name>
</gene>
<keyword evidence="1" id="KW-0472">Membrane</keyword>
<dbReference type="PANTHER" id="PTHR23028">
    <property type="entry name" value="ACETYLTRANSFERASE"/>
    <property type="match status" value="1"/>
</dbReference>
<keyword evidence="4" id="KW-1185">Reference proteome</keyword>
<protein>
    <recommendedName>
        <fullName evidence="2">Acyltransferase 3 domain-containing protein</fullName>
    </recommendedName>
</protein>
<organism evidence="3 4">
    <name type="scientific">Talaromyces rugulosus</name>
    <name type="common">Penicillium rugulosum</name>
    <dbReference type="NCBI Taxonomy" id="121627"/>
    <lineage>
        <taxon>Eukaryota</taxon>
        <taxon>Fungi</taxon>
        <taxon>Dikarya</taxon>
        <taxon>Ascomycota</taxon>
        <taxon>Pezizomycotina</taxon>
        <taxon>Eurotiomycetes</taxon>
        <taxon>Eurotiomycetidae</taxon>
        <taxon>Eurotiales</taxon>
        <taxon>Trichocomaceae</taxon>
        <taxon>Talaromyces</taxon>
        <taxon>Talaromyces sect. Islandici</taxon>
    </lineage>
</organism>
<proteinExistence type="predicted"/>
<dbReference type="RefSeq" id="XP_035349156.1">
    <property type="nucleotide sequence ID" value="XM_035493263.1"/>
</dbReference>
<dbReference type="PANTHER" id="PTHR23028:SF128">
    <property type="entry name" value="ACYLTRANSFERASE 3 DOMAIN-CONTAINING PROTEIN"/>
    <property type="match status" value="1"/>
</dbReference>
<dbReference type="EMBL" id="CP055902">
    <property type="protein sequence ID" value="QKX62982.1"/>
    <property type="molecule type" value="Genomic_DNA"/>
</dbReference>
<evidence type="ECO:0000256" key="1">
    <source>
        <dbReference type="SAM" id="Phobius"/>
    </source>
</evidence>
<sequence>MGTEGVRKASPNRLRTSSWADGLRGIASIFVVSSHLVLCFARWVLPPLVAETGKSLLFQLPYFRLIAQGNAWVAIFFVLLGYVNSLKAVQLARAGAVGDALNSLASSTFRRTGRLVFPATAVTVLAWFICQLGAYQLGRRTDAWWVRETSAKPSTSWFGAPEDLFIAVVRTWTEGENPYDQPQWALIHLFKGSLYVFLTLLALVNTSSKFRLTAEAFLYIYSWYTGDAIVGINVYAGMMLAELSMDTPSEPIPRTKSRIRLPIRESGPYIIAALGLYLCSFPDSSYEMAAWSTRLWKIGQVIFPSNAQYGRFWPGIGAQMLTFAILHSPSMRRALSHPWLMWIGGLSFPLYLLHGPLIRSLMTYMVFLIPSITFTPDRLENGSPDPNSLIPIPNTFVLCLTLPVFFAILLVLSKLWAIHVDPWFGVWTDAFEQFARSWGNEQIQSFPWRKNKVILPLHGPKT</sequence>
<dbReference type="GO" id="GO:0016747">
    <property type="term" value="F:acyltransferase activity, transferring groups other than amino-acyl groups"/>
    <property type="evidence" value="ECO:0007669"/>
    <property type="project" value="InterPro"/>
</dbReference>
<dbReference type="Proteomes" id="UP000509510">
    <property type="component" value="Chromosome V"/>
</dbReference>
<keyword evidence="1" id="KW-1133">Transmembrane helix</keyword>
<feature type="domain" description="Acyltransferase 3" evidence="2">
    <location>
        <begin position="19"/>
        <end position="402"/>
    </location>
</feature>